<dbReference type="InterPro" id="IPR005653">
    <property type="entry name" value="OstA-like_N"/>
</dbReference>
<dbReference type="EMBL" id="JAUSUU010000003">
    <property type="protein sequence ID" value="MDQ0334940.1"/>
    <property type="molecule type" value="Genomic_DNA"/>
</dbReference>
<feature type="region of interest" description="Disordered" evidence="2">
    <location>
        <begin position="553"/>
        <end position="599"/>
    </location>
</feature>
<keyword evidence="7" id="KW-1185">Reference proteome</keyword>
<dbReference type="Proteomes" id="UP001231587">
    <property type="component" value="Unassembled WGS sequence"/>
</dbReference>
<dbReference type="InterPro" id="IPR052037">
    <property type="entry name" value="LPS_export_LptA"/>
</dbReference>
<evidence type="ECO:0000256" key="2">
    <source>
        <dbReference type="SAM" id="MobiDB-lite"/>
    </source>
</evidence>
<proteinExistence type="predicted"/>
<evidence type="ECO:0000256" key="1">
    <source>
        <dbReference type="ARBA" id="ARBA00022729"/>
    </source>
</evidence>
<dbReference type="EMBL" id="JAGGJQ010000003">
    <property type="protein sequence ID" value="MBP1839636.1"/>
    <property type="molecule type" value="Genomic_DNA"/>
</dbReference>
<organism evidence="4 6">
    <name type="scientific">Formosa algae</name>
    <dbReference type="NCBI Taxonomy" id="225843"/>
    <lineage>
        <taxon>Bacteria</taxon>
        <taxon>Pseudomonadati</taxon>
        <taxon>Bacteroidota</taxon>
        <taxon>Flavobacteriia</taxon>
        <taxon>Flavobacteriales</taxon>
        <taxon>Flavobacteriaceae</taxon>
        <taxon>Formosa</taxon>
    </lineage>
</organism>
<accession>A0A9X0YJD6</accession>
<comment type="caution">
    <text evidence="4">The sequence shown here is derived from an EMBL/GenBank/DDBJ whole genome shotgun (WGS) entry which is preliminary data.</text>
</comment>
<evidence type="ECO:0000313" key="5">
    <source>
        <dbReference type="EMBL" id="MDQ0334940.1"/>
    </source>
</evidence>
<keyword evidence="1" id="KW-0732">Signal</keyword>
<dbReference type="Gene3D" id="2.60.450.10">
    <property type="entry name" value="Lipopolysaccharide (LPS) transport protein A like domain"/>
    <property type="match status" value="1"/>
</dbReference>
<evidence type="ECO:0000313" key="4">
    <source>
        <dbReference type="EMBL" id="MBP1839636.1"/>
    </source>
</evidence>
<feature type="compositionally biased region" description="Polar residues" evidence="2">
    <location>
        <begin position="562"/>
        <end position="571"/>
    </location>
</feature>
<evidence type="ECO:0000313" key="6">
    <source>
        <dbReference type="Proteomes" id="UP001138672"/>
    </source>
</evidence>
<dbReference type="GO" id="GO:0017089">
    <property type="term" value="F:glycolipid transfer activity"/>
    <property type="evidence" value="ECO:0007669"/>
    <property type="project" value="TreeGrafter"/>
</dbReference>
<dbReference type="GO" id="GO:0009279">
    <property type="term" value="C:cell outer membrane"/>
    <property type="evidence" value="ECO:0007669"/>
    <property type="project" value="TreeGrafter"/>
</dbReference>
<reference evidence="4" key="1">
    <citation type="submission" date="2021-03" db="EMBL/GenBank/DDBJ databases">
        <title>Genomic Encyclopedia of Type Strains, Phase IV (KMG-IV): sequencing the most valuable type-strain genomes for metagenomic binning, comparative biology and taxonomic classification.</title>
        <authorList>
            <person name="Goeker M."/>
        </authorList>
    </citation>
    <scope>NUCLEOTIDE SEQUENCE</scope>
    <source>
        <strain evidence="4">DSM 15523</strain>
        <strain evidence="5 7">DSM 16476</strain>
    </source>
</reference>
<dbReference type="OrthoDB" id="9805931at2"/>
<name>A0A9X0YJD6_9FLAO</name>
<dbReference type="PANTHER" id="PTHR36504">
    <property type="entry name" value="LIPOPOLYSACCHARIDE EXPORT SYSTEM PROTEIN LPTA"/>
    <property type="match status" value="1"/>
</dbReference>
<dbReference type="GO" id="GO:0030288">
    <property type="term" value="C:outer membrane-bounded periplasmic space"/>
    <property type="evidence" value="ECO:0007669"/>
    <property type="project" value="TreeGrafter"/>
</dbReference>
<evidence type="ECO:0000259" key="3">
    <source>
        <dbReference type="Pfam" id="PF13100"/>
    </source>
</evidence>
<protein>
    <submittedName>
        <fullName evidence="4">Lipopolysaccharide export system protein LptA</fullName>
    </submittedName>
</protein>
<dbReference type="RefSeq" id="WP_057781505.1">
    <property type="nucleotide sequence ID" value="NZ_JAGGJQ010000003.1"/>
</dbReference>
<dbReference type="PANTHER" id="PTHR36504:SF1">
    <property type="entry name" value="LIPOPOLYSACCHARIDE EXPORT SYSTEM PROTEIN LPTA"/>
    <property type="match status" value="1"/>
</dbReference>
<dbReference type="Pfam" id="PF13100">
    <property type="entry name" value="OstA_2"/>
    <property type="match status" value="1"/>
</dbReference>
<gene>
    <name evidence="4" type="ORF">J2Z56_001547</name>
    <name evidence="5" type="ORF">J2Z57_001373</name>
</gene>
<evidence type="ECO:0000313" key="7">
    <source>
        <dbReference type="Proteomes" id="UP001231587"/>
    </source>
</evidence>
<feature type="domain" description="Organic solvent tolerance-like N-terminal" evidence="3">
    <location>
        <begin position="28"/>
        <end position="188"/>
    </location>
</feature>
<sequence length="599" mass="68500">MKTFQIHYIFFVFFFIAVTSLQAQEQKRIKIEYSGFLTTSETKYPGAKVLTRDDSGQIHIIHEGVNMWCDQAIFYSKEDFIEAYGNVKMKQGDTINMDAKYVEYSGKTKLAFASGDVVLTEPSSVLTTDTLYFDRAKQQSFYKTGGKVVRDSSGTITSTIGRYYMDVKKYQFVNKVKLVNPQYILETEQLDYYTENALAYMYGPSTITGETSKIYCERGFYDTKSDMGYFIKNSKIDYDNRTIKGDSLYFDRNKNFASATNNITVTDTLNNSVIKGHYAEVYRAKDSVFITKRALAISVQERDSLYIHGDTLMVTGKPEHRITRAFRNVKMYKSDMSGKADSIHMDQQTGLTQLINLSRLAPKDNFAVKRRPIIWNVGNQMTGDTIHIKSNAEEERLDSLIVFENAFIISKDTIGKGFNQIKGQRLYGLFNDQNQLKQVDIIRNAESIYYARNDEQKLIGIEKSKSANISMFFEGNEIIELKKINQVDGTLFPESKYPANATQLSGFDWREEERPKSVEDLFTDDPPLDLPIIKGLEPYVPQDEFFDDQLIDRAEEAEETNKSNNLQNPSKASRHIPSKDSIQNLKPDLKTPATLEKAP</sequence>
<dbReference type="Proteomes" id="UP001138672">
    <property type="component" value="Unassembled WGS sequence"/>
</dbReference>
<dbReference type="AlphaFoldDB" id="A0A9X0YJD6"/>
<dbReference type="GO" id="GO:0015920">
    <property type="term" value="P:lipopolysaccharide transport"/>
    <property type="evidence" value="ECO:0007669"/>
    <property type="project" value="TreeGrafter"/>
</dbReference>